<dbReference type="Pfam" id="PF13280">
    <property type="entry name" value="WYL"/>
    <property type="match status" value="1"/>
</dbReference>
<dbReference type="AlphaFoldDB" id="A0A6J6EPV6"/>
<dbReference type="PROSITE" id="PS52050">
    <property type="entry name" value="WYL"/>
    <property type="match status" value="1"/>
</dbReference>
<name>A0A6J6EPV6_9ZZZZ</name>
<protein>
    <submittedName>
        <fullName evidence="3">Unannotated protein</fullName>
    </submittedName>
</protein>
<dbReference type="InterPro" id="IPR057727">
    <property type="entry name" value="WCX_dom"/>
</dbReference>
<proteinExistence type="predicted"/>
<feature type="domain" description="WYL" evidence="1">
    <location>
        <begin position="146"/>
        <end position="200"/>
    </location>
</feature>
<accession>A0A6J6EPV6</accession>
<organism evidence="3">
    <name type="scientific">freshwater metagenome</name>
    <dbReference type="NCBI Taxonomy" id="449393"/>
    <lineage>
        <taxon>unclassified sequences</taxon>
        <taxon>metagenomes</taxon>
        <taxon>ecological metagenomes</taxon>
    </lineage>
</organism>
<dbReference type="InterPro" id="IPR051534">
    <property type="entry name" value="CBASS_pafABC_assoc_protein"/>
</dbReference>
<dbReference type="PANTHER" id="PTHR34580">
    <property type="match status" value="1"/>
</dbReference>
<gene>
    <name evidence="3" type="ORF">UFOPK1722_00711</name>
</gene>
<reference evidence="3" key="1">
    <citation type="submission" date="2020-05" db="EMBL/GenBank/DDBJ databases">
        <authorList>
            <person name="Chiriac C."/>
            <person name="Salcher M."/>
            <person name="Ghai R."/>
            <person name="Kavagutti S V."/>
        </authorList>
    </citation>
    <scope>NUCLEOTIDE SEQUENCE</scope>
</reference>
<sequence length="317" mass="34883">MHQLERVTNLLTLLLSARRHVTFDEIRNELRGQYPDNLVAARAAFERDKSLLRDEGVPIDSVVLGGDQAGMTGYRILRSEYELGDIDLEPDEAAALRVAVSTIRMGQSWGLEALWKVDLESMPDRGDGVSPVIGANLPVDPRLPFLHRSLATRCVVSFEYNGKSREVQPYGLLARDGWWYLVGHDRSIDALRTFRVDRISGEVESGVGGAFEVPTGFDVTAVFPADPKLLPDNVDVGAEVAEVLVDASDVGVVLSQYGPEAVVSERDDGSTVFAIPCSNVRAFDQWLLGFVERAEVLAPPLLREHVIDWLESMGARA</sequence>
<feature type="domain" description="WCX" evidence="2">
    <location>
        <begin position="241"/>
        <end position="313"/>
    </location>
</feature>
<evidence type="ECO:0000259" key="1">
    <source>
        <dbReference type="Pfam" id="PF13280"/>
    </source>
</evidence>
<dbReference type="Pfam" id="PF25583">
    <property type="entry name" value="WCX"/>
    <property type="match status" value="1"/>
</dbReference>
<dbReference type="PANTHER" id="PTHR34580:SF3">
    <property type="entry name" value="PROTEIN PAFB"/>
    <property type="match status" value="1"/>
</dbReference>
<evidence type="ECO:0000259" key="2">
    <source>
        <dbReference type="Pfam" id="PF25583"/>
    </source>
</evidence>
<dbReference type="EMBL" id="CAEZTS010000047">
    <property type="protein sequence ID" value="CAB4576563.1"/>
    <property type="molecule type" value="Genomic_DNA"/>
</dbReference>
<evidence type="ECO:0000313" key="3">
    <source>
        <dbReference type="EMBL" id="CAB4576563.1"/>
    </source>
</evidence>
<dbReference type="InterPro" id="IPR026881">
    <property type="entry name" value="WYL_dom"/>
</dbReference>